<feature type="compositionally biased region" description="Acidic residues" evidence="1">
    <location>
        <begin position="49"/>
        <end position="102"/>
    </location>
</feature>
<feature type="chain" id="PRO_5029452987" description="Cnidarian restricted protein" evidence="2">
    <location>
        <begin position="43"/>
        <end position="215"/>
    </location>
</feature>
<dbReference type="AlphaFoldDB" id="A0A7M5UPU3"/>
<proteinExistence type="predicted"/>
<reference evidence="3" key="1">
    <citation type="submission" date="2021-01" db="UniProtKB">
        <authorList>
            <consortium name="EnsemblMetazoa"/>
        </authorList>
    </citation>
    <scope>IDENTIFICATION</scope>
</reference>
<evidence type="ECO:0000256" key="2">
    <source>
        <dbReference type="SAM" id="SignalP"/>
    </source>
</evidence>
<keyword evidence="4" id="KW-1185">Reference proteome</keyword>
<sequence>QNFQKIIIFQIHHLTRRKHSNIRMKIWKVLLLLSFLAATVYCEESEDFVENESESEDFVEDEPSKDEPLDDENEDDEPSKDENEDFQDEEIQGEEKDEDEQNDPSYSPRTHKKYVGGPRREHCRLINPVVKSCWKKRTCVRHMYGRCARTKLEKFCRVQYDFECNVCRPFVIRTCTRYGCKDGARQKECTGRKVVRKKFIRKFKGVSYINHNLYG</sequence>
<evidence type="ECO:0008006" key="5">
    <source>
        <dbReference type="Google" id="ProtNLM"/>
    </source>
</evidence>
<keyword evidence="2" id="KW-0732">Signal</keyword>
<evidence type="ECO:0000313" key="4">
    <source>
        <dbReference type="Proteomes" id="UP000594262"/>
    </source>
</evidence>
<name>A0A7M5UPU3_9CNID</name>
<protein>
    <recommendedName>
        <fullName evidence="5">Cnidarian restricted protein</fullName>
    </recommendedName>
</protein>
<evidence type="ECO:0000313" key="3">
    <source>
        <dbReference type="EnsemblMetazoa" id="CLYHEMP002614.1"/>
    </source>
</evidence>
<evidence type="ECO:0000256" key="1">
    <source>
        <dbReference type="SAM" id="MobiDB-lite"/>
    </source>
</evidence>
<organism evidence="3 4">
    <name type="scientific">Clytia hemisphaerica</name>
    <dbReference type="NCBI Taxonomy" id="252671"/>
    <lineage>
        <taxon>Eukaryota</taxon>
        <taxon>Metazoa</taxon>
        <taxon>Cnidaria</taxon>
        <taxon>Hydrozoa</taxon>
        <taxon>Hydroidolina</taxon>
        <taxon>Leptothecata</taxon>
        <taxon>Obeliida</taxon>
        <taxon>Clytiidae</taxon>
        <taxon>Clytia</taxon>
    </lineage>
</organism>
<accession>A0A7M5UPU3</accession>
<feature type="region of interest" description="Disordered" evidence="1">
    <location>
        <begin position="49"/>
        <end position="116"/>
    </location>
</feature>
<feature type="signal peptide" evidence="2">
    <location>
        <begin position="1"/>
        <end position="42"/>
    </location>
</feature>
<dbReference type="EnsemblMetazoa" id="CLYHEMT002614.1">
    <property type="protein sequence ID" value="CLYHEMP002614.1"/>
    <property type="gene ID" value="CLYHEMG002614"/>
</dbReference>
<dbReference type="Proteomes" id="UP000594262">
    <property type="component" value="Unplaced"/>
</dbReference>